<dbReference type="Ensembl" id="ENSPMRT00000001815.1">
    <property type="protein sequence ID" value="ENSPMRP00000001710.1"/>
    <property type="gene ID" value="ENSPMRG00000001255.1"/>
</dbReference>
<reference evidence="2" key="2">
    <citation type="submission" date="2025-08" db="UniProtKB">
        <authorList>
            <consortium name="Ensembl"/>
        </authorList>
    </citation>
    <scope>IDENTIFICATION</scope>
</reference>
<reference evidence="2" key="3">
    <citation type="submission" date="2025-09" db="UniProtKB">
        <authorList>
            <consortium name="Ensembl"/>
        </authorList>
    </citation>
    <scope>IDENTIFICATION</scope>
</reference>
<sequence>MHPDLSPHLHSEEYPKIVVYCLDIYCHKEHSIMRYFGRCNGFDREMRCWNQAHRLRMRKRQNPEVTHSITSRLLRSATRTRST</sequence>
<protein>
    <recommendedName>
        <fullName evidence="4">COX assembly mitochondrial protein</fullName>
    </recommendedName>
</protein>
<dbReference type="Proteomes" id="UP000472272">
    <property type="component" value="Chromosome 2"/>
</dbReference>
<accession>A0A670HR69</accession>
<evidence type="ECO:0000313" key="3">
    <source>
        <dbReference type="Proteomes" id="UP000472272"/>
    </source>
</evidence>
<reference evidence="2 3" key="1">
    <citation type="journal article" date="2019" name="Proc. Natl. Acad. Sci. U.S.A.">
        <title>Regulatory changes in pterin and carotenoid genes underlie balanced color polymorphisms in the wall lizard.</title>
        <authorList>
            <person name="Andrade P."/>
            <person name="Pinho C."/>
            <person name="Perez I de Lanuza G."/>
            <person name="Afonso S."/>
            <person name="Brejcha J."/>
            <person name="Rubin C.J."/>
            <person name="Wallerman O."/>
            <person name="Pereira P."/>
            <person name="Sabatino S.J."/>
            <person name="Bellati A."/>
            <person name="Pellitteri-Rosa D."/>
            <person name="Bosakova Z."/>
            <person name="Bunikis I."/>
            <person name="Carretero M.A."/>
            <person name="Feiner N."/>
            <person name="Marsik P."/>
            <person name="Pauperio F."/>
            <person name="Salvi D."/>
            <person name="Soler L."/>
            <person name="While G.M."/>
            <person name="Uller T."/>
            <person name="Font E."/>
            <person name="Andersson L."/>
            <person name="Carneiro M."/>
        </authorList>
    </citation>
    <scope>NUCLEOTIDE SEQUENCE</scope>
</reference>
<evidence type="ECO:0000256" key="1">
    <source>
        <dbReference type="SAM" id="MobiDB-lite"/>
    </source>
</evidence>
<feature type="region of interest" description="Disordered" evidence="1">
    <location>
        <begin position="59"/>
        <end position="83"/>
    </location>
</feature>
<evidence type="ECO:0008006" key="4">
    <source>
        <dbReference type="Google" id="ProtNLM"/>
    </source>
</evidence>
<name>A0A670HR69_PODMU</name>
<proteinExistence type="predicted"/>
<evidence type="ECO:0000313" key="2">
    <source>
        <dbReference type="Ensembl" id="ENSPMRP00000001710.1"/>
    </source>
</evidence>
<feature type="compositionally biased region" description="Low complexity" evidence="1">
    <location>
        <begin position="68"/>
        <end position="83"/>
    </location>
</feature>
<dbReference type="AlphaFoldDB" id="A0A670HR69"/>
<organism evidence="2 3">
    <name type="scientific">Podarcis muralis</name>
    <name type="common">Wall lizard</name>
    <name type="synonym">Lacerta muralis</name>
    <dbReference type="NCBI Taxonomy" id="64176"/>
    <lineage>
        <taxon>Eukaryota</taxon>
        <taxon>Metazoa</taxon>
        <taxon>Chordata</taxon>
        <taxon>Craniata</taxon>
        <taxon>Vertebrata</taxon>
        <taxon>Euteleostomi</taxon>
        <taxon>Lepidosauria</taxon>
        <taxon>Squamata</taxon>
        <taxon>Bifurcata</taxon>
        <taxon>Unidentata</taxon>
        <taxon>Episquamata</taxon>
        <taxon>Laterata</taxon>
        <taxon>Lacertibaenia</taxon>
        <taxon>Lacertidae</taxon>
        <taxon>Podarcis</taxon>
    </lineage>
</organism>
<keyword evidence="3" id="KW-1185">Reference proteome</keyword>